<protein>
    <submittedName>
        <fullName evidence="1">Dual specificity protein phosphatase 3-like</fullName>
    </submittedName>
</protein>
<dbReference type="InParanoid" id="A0A1V9Y2T8"/>
<dbReference type="GO" id="GO:0033549">
    <property type="term" value="F:MAP kinase phosphatase activity"/>
    <property type="evidence" value="ECO:0007669"/>
    <property type="project" value="TreeGrafter"/>
</dbReference>
<comment type="caution">
    <text evidence="1">The sequence shown here is derived from an EMBL/GenBank/DDBJ whole genome shotgun (WGS) entry which is preliminary data.</text>
</comment>
<dbReference type="GO" id="GO:0043409">
    <property type="term" value="P:negative regulation of MAPK cascade"/>
    <property type="evidence" value="ECO:0007669"/>
    <property type="project" value="TreeGrafter"/>
</dbReference>
<dbReference type="Proteomes" id="UP000192247">
    <property type="component" value="Unassembled WGS sequence"/>
</dbReference>
<dbReference type="AlphaFoldDB" id="A0A1V9Y2T8"/>
<evidence type="ECO:0000313" key="2">
    <source>
        <dbReference type="Proteomes" id="UP000192247"/>
    </source>
</evidence>
<dbReference type="PANTHER" id="PTHR45682">
    <property type="entry name" value="AGAP008228-PA"/>
    <property type="match status" value="1"/>
</dbReference>
<evidence type="ECO:0000313" key="1">
    <source>
        <dbReference type="EMBL" id="OQR80056.1"/>
    </source>
</evidence>
<dbReference type="SUPFAM" id="SSF52799">
    <property type="entry name" value="(Phosphotyrosine protein) phosphatases II"/>
    <property type="match status" value="1"/>
</dbReference>
<dbReference type="PANTHER" id="PTHR45682:SF5">
    <property type="entry name" value="DUAL SPECIFICITY PROTEIN PHOSPHATASE"/>
    <property type="match status" value="1"/>
</dbReference>
<dbReference type="InterPro" id="IPR020405">
    <property type="entry name" value="Atypical_DUSP_subfamA"/>
</dbReference>
<dbReference type="EMBL" id="MNPL01000402">
    <property type="protein sequence ID" value="OQR80056.1"/>
    <property type="molecule type" value="Genomic_DNA"/>
</dbReference>
<dbReference type="Gene3D" id="3.90.190.10">
    <property type="entry name" value="Protein tyrosine phosphatase superfamily"/>
    <property type="match status" value="1"/>
</dbReference>
<name>A0A1V9Y2T8_9ACAR</name>
<accession>A0A1V9Y2T8</accession>
<organism evidence="1 2">
    <name type="scientific">Tropilaelaps mercedesae</name>
    <dbReference type="NCBI Taxonomy" id="418985"/>
    <lineage>
        <taxon>Eukaryota</taxon>
        <taxon>Metazoa</taxon>
        <taxon>Ecdysozoa</taxon>
        <taxon>Arthropoda</taxon>
        <taxon>Chelicerata</taxon>
        <taxon>Arachnida</taxon>
        <taxon>Acari</taxon>
        <taxon>Parasitiformes</taxon>
        <taxon>Mesostigmata</taxon>
        <taxon>Gamasina</taxon>
        <taxon>Dermanyssoidea</taxon>
        <taxon>Laelapidae</taxon>
        <taxon>Tropilaelaps</taxon>
    </lineage>
</organism>
<dbReference type="InterPro" id="IPR029021">
    <property type="entry name" value="Prot-tyrosine_phosphatase-like"/>
</dbReference>
<sequence length="111" mass="12716">MSRSATLTVGFLMLRRGMTVEQALTAVRKRRYVRPKNVFLYQLIQLDNQINTKDKDFAITNGGVRAYYRESHWRLHDLGHMKPNQVGCETGLAAHQLKVAMKVTYGDCSND</sequence>
<reference evidence="1 2" key="1">
    <citation type="journal article" date="2017" name="Gigascience">
        <title>Draft genome of the honey bee ectoparasitic mite, Tropilaelaps mercedesae, is shaped by the parasitic life history.</title>
        <authorList>
            <person name="Dong X."/>
            <person name="Armstrong S.D."/>
            <person name="Xia D."/>
            <person name="Makepeace B.L."/>
            <person name="Darby A.C."/>
            <person name="Kadowaki T."/>
        </authorList>
    </citation>
    <scope>NUCLEOTIDE SEQUENCE [LARGE SCALE GENOMIC DNA]</scope>
    <source>
        <strain evidence="1">Wuxi-XJTLU</strain>
    </source>
</reference>
<gene>
    <name evidence="1" type="ORF">BIW11_02453</name>
</gene>
<keyword evidence="2" id="KW-1185">Reference proteome</keyword>
<dbReference type="GO" id="GO:0005737">
    <property type="term" value="C:cytoplasm"/>
    <property type="evidence" value="ECO:0007669"/>
    <property type="project" value="TreeGrafter"/>
</dbReference>
<dbReference type="OrthoDB" id="253091at2759"/>
<proteinExistence type="predicted"/>
<dbReference type="GO" id="GO:0008138">
    <property type="term" value="F:protein tyrosine/serine/threonine phosphatase activity"/>
    <property type="evidence" value="ECO:0007669"/>
    <property type="project" value="InterPro"/>
</dbReference>